<organism evidence="5 6">
    <name type="scientific">Ancylobacter mangrovi</name>
    <dbReference type="NCBI Taxonomy" id="2972472"/>
    <lineage>
        <taxon>Bacteria</taxon>
        <taxon>Pseudomonadati</taxon>
        <taxon>Pseudomonadota</taxon>
        <taxon>Alphaproteobacteria</taxon>
        <taxon>Hyphomicrobiales</taxon>
        <taxon>Xanthobacteraceae</taxon>
        <taxon>Ancylobacter</taxon>
    </lineage>
</organism>
<feature type="region of interest" description="Disordered" evidence="2">
    <location>
        <begin position="188"/>
        <end position="209"/>
    </location>
</feature>
<dbReference type="InterPro" id="IPR013766">
    <property type="entry name" value="Thioredoxin_domain"/>
</dbReference>
<keyword evidence="3" id="KW-0732">Signal</keyword>
<evidence type="ECO:0000256" key="2">
    <source>
        <dbReference type="SAM" id="MobiDB-lite"/>
    </source>
</evidence>
<protein>
    <submittedName>
        <fullName evidence="5">TlpA family protein disulfide reductase</fullName>
    </submittedName>
</protein>
<evidence type="ECO:0000313" key="6">
    <source>
        <dbReference type="Proteomes" id="UP001151088"/>
    </source>
</evidence>
<proteinExistence type="predicted"/>
<evidence type="ECO:0000256" key="3">
    <source>
        <dbReference type="SAM" id="SignalP"/>
    </source>
</evidence>
<gene>
    <name evidence="5" type="ORF">NVS89_18785</name>
</gene>
<dbReference type="InterPro" id="IPR000866">
    <property type="entry name" value="AhpC/TSA"/>
</dbReference>
<accession>A0A9X2T5C6</accession>
<dbReference type="SUPFAM" id="SSF52833">
    <property type="entry name" value="Thioredoxin-like"/>
    <property type="match status" value="1"/>
</dbReference>
<feature type="signal peptide" evidence="3">
    <location>
        <begin position="1"/>
        <end position="35"/>
    </location>
</feature>
<dbReference type="CDD" id="cd02966">
    <property type="entry name" value="TlpA_like_family"/>
    <property type="match status" value="1"/>
</dbReference>
<dbReference type="Gene3D" id="3.40.30.10">
    <property type="entry name" value="Glutaredoxin"/>
    <property type="match status" value="1"/>
</dbReference>
<dbReference type="PROSITE" id="PS00194">
    <property type="entry name" value="THIOREDOXIN_1"/>
    <property type="match status" value="1"/>
</dbReference>
<dbReference type="GO" id="GO:0016209">
    <property type="term" value="F:antioxidant activity"/>
    <property type="evidence" value="ECO:0007669"/>
    <property type="project" value="InterPro"/>
</dbReference>
<dbReference type="GO" id="GO:0015036">
    <property type="term" value="F:disulfide oxidoreductase activity"/>
    <property type="evidence" value="ECO:0007669"/>
    <property type="project" value="UniProtKB-ARBA"/>
</dbReference>
<dbReference type="PROSITE" id="PS51352">
    <property type="entry name" value="THIOREDOXIN_2"/>
    <property type="match status" value="1"/>
</dbReference>
<dbReference type="InterPro" id="IPR017937">
    <property type="entry name" value="Thioredoxin_CS"/>
</dbReference>
<dbReference type="AlphaFoldDB" id="A0A9X2T5C6"/>
<evidence type="ECO:0000256" key="1">
    <source>
        <dbReference type="ARBA" id="ARBA00023284"/>
    </source>
</evidence>
<keyword evidence="6" id="KW-1185">Reference proteome</keyword>
<reference evidence="5" key="1">
    <citation type="submission" date="2022-08" db="EMBL/GenBank/DDBJ databases">
        <authorList>
            <person name="Li F."/>
        </authorList>
    </citation>
    <scope>NUCLEOTIDE SEQUENCE</scope>
    <source>
        <strain evidence="5">MQZ15Z-1</strain>
    </source>
</reference>
<evidence type="ECO:0000259" key="4">
    <source>
        <dbReference type="PROSITE" id="PS51352"/>
    </source>
</evidence>
<feature type="region of interest" description="Disordered" evidence="2">
    <location>
        <begin position="39"/>
        <end position="62"/>
    </location>
</feature>
<keyword evidence="1" id="KW-0676">Redox-active center</keyword>
<feature type="chain" id="PRO_5040742507" evidence="3">
    <location>
        <begin position="36"/>
        <end position="209"/>
    </location>
</feature>
<dbReference type="PANTHER" id="PTHR42852:SF13">
    <property type="entry name" value="PROTEIN DIPZ"/>
    <property type="match status" value="1"/>
</dbReference>
<dbReference type="Proteomes" id="UP001151088">
    <property type="component" value="Unassembled WGS sequence"/>
</dbReference>
<dbReference type="RefSeq" id="WP_258734291.1">
    <property type="nucleotide sequence ID" value="NZ_JANTHZ010000010.1"/>
</dbReference>
<feature type="compositionally biased region" description="Pro residues" evidence="2">
    <location>
        <begin position="46"/>
        <end position="58"/>
    </location>
</feature>
<comment type="caution">
    <text evidence="5">The sequence shown here is derived from an EMBL/GenBank/DDBJ whole genome shotgun (WGS) entry which is preliminary data.</text>
</comment>
<dbReference type="InterPro" id="IPR036249">
    <property type="entry name" value="Thioredoxin-like_sf"/>
</dbReference>
<dbReference type="EMBL" id="JANTHZ010000010">
    <property type="protein sequence ID" value="MCS0497136.1"/>
    <property type="molecule type" value="Genomic_DNA"/>
</dbReference>
<sequence>MLTKQAPACRGSLNWLAALTFASLASISPGETALAAPETLSAEPTSPLPYGQPAPPLARPSLDHGPIDRAALHNRTVIVHFFATWCEPCREEMAALTRFVERHRDQPVTVLAVDVGEVEVRVRRFFESQPVPFAILLDEDRSATKRWGIEFLPTSYVVDPAGNLGLFVAGPVDWDDPATDSIIQSLTTPATSPAQGELPPSQPMIGSKP</sequence>
<dbReference type="Pfam" id="PF00578">
    <property type="entry name" value="AhpC-TSA"/>
    <property type="match status" value="1"/>
</dbReference>
<dbReference type="PANTHER" id="PTHR42852">
    <property type="entry name" value="THIOL:DISULFIDE INTERCHANGE PROTEIN DSBE"/>
    <property type="match status" value="1"/>
</dbReference>
<feature type="domain" description="Thioredoxin" evidence="4">
    <location>
        <begin position="48"/>
        <end position="188"/>
    </location>
</feature>
<dbReference type="InterPro" id="IPR050553">
    <property type="entry name" value="Thioredoxin_ResA/DsbE_sf"/>
</dbReference>
<evidence type="ECO:0000313" key="5">
    <source>
        <dbReference type="EMBL" id="MCS0497136.1"/>
    </source>
</evidence>
<name>A0A9X2T5C6_9HYPH</name>